<accession>A0A4Y6E879</accession>
<gene>
    <name evidence="1" type="ORF">PONTUS_47</name>
</gene>
<name>A0A4Y6E879_9CAUD</name>
<keyword evidence="2" id="KW-1185">Reference proteome</keyword>
<protein>
    <submittedName>
        <fullName evidence="1">Uncharacterized protein</fullName>
    </submittedName>
</protein>
<reference evidence="1 2" key="1">
    <citation type="submission" date="2019-05" db="EMBL/GenBank/DDBJ databases">
        <authorList>
            <person name="Sutton N.W."/>
            <person name="Sebastian A.Z."/>
            <person name="Albert I.U."/>
            <person name="Broussard G.W."/>
        </authorList>
    </citation>
    <scope>NUCLEOTIDE SEQUENCE [LARGE SCALE GENOMIC DNA]</scope>
    <source>
        <strain evidence="1 2">Pontus</strain>
    </source>
</reference>
<dbReference type="Proteomes" id="UP000320371">
    <property type="component" value="Segment"/>
</dbReference>
<evidence type="ECO:0000313" key="1">
    <source>
        <dbReference type="EMBL" id="QDF14696.1"/>
    </source>
</evidence>
<proteinExistence type="predicted"/>
<organism evidence="1 2">
    <name type="scientific">Vibrio phage Pontus</name>
    <dbReference type="NCBI Taxonomy" id="2590874"/>
    <lineage>
        <taxon>Viruses</taxon>
        <taxon>Duplodnaviria</taxon>
        <taxon>Heunggongvirae</taxon>
        <taxon>Uroviricota</taxon>
        <taxon>Caudoviricetes</taxon>
        <taxon>Demerecviridae</taxon>
        <taxon>Ermolyevavirinae</taxon>
        <taxon>Thalassavirus</taxon>
        <taxon>Thalassavirus pontus</taxon>
    </lineage>
</organism>
<dbReference type="EMBL" id="MK907780">
    <property type="protein sequence ID" value="QDF14696.1"/>
    <property type="molecule type" value="Genomic_DNA"/>
</dbReference>
<evidence type="ECO:0000313" key="2">
    <source>
        <dbReference type="Proteomes" id="UP000320371"/>
    </source>
</evidence>
<sequence>MNKVEHFNLDGNLPANVKSIGFYVNQVHIEEVGNGLRLYRDFDMCYYNEGAVTNENIGNGGGMDDTPWLNESELPRESGFTLRDVEVIFGDEIELPEGYEVYWISLQPNLEVPVVFAIKHKTDCPQGKWFIPESLKIELLNY</sequence>